<name>A0A382CAJ7_9ZZZZ</name>
<organism evidence="1">
    <name type="scientific">marine metagenome</name>
    <dbReference type="NCBI Taxonomy" id="408172"/>
    <lineage>
        <taxon>unclassified sequences</taxon>
        <taxon>metagenomes</taxon>
        <taxon>ecological metagenomes</taxon>
    </lineage>
</organism>
<dbReference type="EMBL" id="UINC01033604">
    <property type="protein sequence ID" value="SVB23148.1"/>
    <property type="molecule type" value="Genomic_DNA"/>
</dbReference>
<dbReference type="NCBIfam" id="TIGR02786">
    <property type="entry name" value="addB_alphas"/>
    <property type="match status" value="1"/>
</dbReference>
<dbReference type="SUPFAM" id="SSF52540">
    <property type="entry name" value="P-loop containing nucleoside triphosphate hydrolases"/>
    <property type="match status" value="1"/>
</dbReference>
<dbReference type="AlphaFoldDB" id="A0A382CAJ7"/>
<reference evidence="1" key="1">
    <citation type="submission" date="2018-05" db="EMBL/GenBank/DDBJ databases">
        <authorList>
            <person name="Lanie J.A."/>
            <person name="Ng W.-L."/>
            <person name="Kazmierczak K.M."/>
            <person name="Andrzejewski T.M."/>
            <person name="Davidsen T.M."/>
            <person name="Wayne K.J."/>
            <person name="Tettelin H."/>
            <person name="Glass J.I."/>
            <person name="Rusch D."/>
            <person name="Podicherti R."/>
            <person name="Tsui H.-C.T."/>
            <person name="Winkler M.E."/>
        </authorList>
    </citation>
    <scope>NUCLEOTIDE SEQUENCE</scope>
</reference>
<proteinExistence type="predicted"/>
<gene>
    <name evidence="1" type="ORF">METZ01_LOCUS176002</name>
</gene>
<accession>A0A382CAJ7</accession>
<evidence type="ECO:0000313" key="1">
    <source>
        <dbReference type="EMBL" id="SVB23148.1"/>
    </source>
</evidence>
<evidence type="ECO:0008006" key="2">
    <source>
        <dbReference type="Google" id="ProtNLM"/>
    </source>
</evidence>
<dbReference type="InterPro" id="IPR014153">
    <property type="entry name" value="Ds_break_AddB"/>
</dbReference>
<dbReference type="InterPro" id="IPR027417">
    <property type="entry name" value="P-loop_NTPase"/>
</dbReference>
<sequence>MVARPNVYTIAPGENFSDCLVMGLLRHYGDDPLTLSRLTLLLPNRRGIRAVRDGFLRQTGGKALLLPRMQAIGDVDEDEWLMDTSHGGDQLTLPPAITELRRQLLLLHLIARNRGIEPALAAPLARELADFLDRLQTEEVPLSALENLVPDDLAAHWQEILAFLNILAEPWGELLRAEGCIDPGERRNALLRAQANRWRELPPNDPVVVAGSTGSIPATAELIAVVAHLPNGAVILPGLDMHSDDETWMAVDHSHGQFGLSELLRRIGVSRWQVSSWHGPTVETPRQILIREAMRPTESTEQWRELQALSAEATNGLTRIDCSDLIEEAGVIALHMRQVLEIPKRTAALITPDRGLARRVAAELQRWNILIDDSAGQPLAATPPGSFLRLTAEMFASDLDPIDLLAALKHPLALGQRAPGVLRAAARDLDRIALRGPRPAAGFQGLSAALAAAHETSDRAQNLLRELSEHGDEVLSLCRTDQVALAEVLTGHIRFVEWLATDEDGQCQLWVGDAGEAAMEFVSNLLQAAVGLPKIAGDGYAPLLNSLMKGQAVRPSYGLHPRLHIWGPLEARLQSADQVYLGGLNEGSWPAAAEAD</sequence>
<feature type="non-terminal residue" evidence="1">
    <location>
        <position position="596"/>
    </location>
</feature>
<protein>
    <recommendedName>
        <fullName evidence="2">Double-strand break repair protein AddB</fullName>
    </recommendedName>
</protein>